<dbReference type="AlphaFoldDB" id="A0A7W3MU03"/>
<dbReference type="Proteomes" id="UP000539313">
    <property type="component" value="Unassembled WGS sequence"/>
</dbReference>
<dbReference type="PANTHER" id="PTHR36451">
    <property type="entry name" value="PAPS-DEPENDENT SULFOTRANSFERASE STF3"/>
    <property type="match status" value="1"/>
</dbReference>
<dbReference type="SUPFAM" id="SSF52540">
    <property type="entry name" value="P-loop containing nucleoside triphosphate hydrolases"/>
    <property type="match status" value="1"/>
</dbReference>
<accession>A0A7W3MU03</accession>
<evidence type="ECO:0000313" key="1">
    <source>
        <dbReference type="EMBL" id="MBA9001855.1"/>
    </source>
</evidence>
<sequence>MRPADVHIDDLAEPRFSAEARQMLAAMAEIAPACTLQPDELMALAVRQTEASGRRMDDFGDEAFREPLEILCRSLREEAGLAEHGRVVWHVQLVNQLVGRLRLQDLLTRHPEIHDVEIERPIIIAGLPRTGTTHLHNLLSADPALRPLPYWEACEPVPPPGEEGTIEPRVQRVAASLELVHTALPYLKRMFDLTPTYSHEEGGLLALTFASTHLEIQAMLPSYRDWYLGTDQTFAYEYLRTALKAITWQRPGGRWVLKAPQHLEQLGPLMHAFPDATVVVTHRDPVAVTASLTTMLCYGLRMTTSPIDPHAVGRYWKDRAATYMERCLRDRDLVPKEQSIDVLFHEFMADDIAMVERIYQVAEQPFTDGTRQAMREYMAEHPRGRHGRVDYRLADIGLELAERRRALAPYVERFGIPEERVRER</sequence>
<dbReference type="EMBL" id="JACJII010000001">
    <property type="protein sequence ID" value="MBA9001855.1"/>
    <property type="molecule type" value="Genomic_DNA"/>
</dbReference>
<gene>
    <name evidence="1" type="ORF">HNR21_000737</name>
</gene>
<protein>
    <recommendedName>
        <fullName evidence="3">Sulfotransferase</fullName>
    </recommendedName>
</protein>
<evidence type="ECO:0008006" key="3">
    <source>
        <dbReference type="Google" id="ProtNLM"/>
    </source>
</evidence>
<dbReference type="RefSeq" id="WP_182704045.1">
    <property type="nucleotide sequence ID" value="NZ_JACJII010000001.1"/>
</dbReference>
<dbReference type="InterPro" id="IPR027417">
    <property type="entry name" value="P-loop_NTPase"/>
</dbReference>
<proteinExistence type="predicted"/>
<comment type="caution">
    <text evidence="1">The sequence shown here is derived from an EMBL/GenBank/DDBJ whole genome shotgun (WGS) entry which is preliminary data.</text>
</comment>
<reference evidence="1 2" key="1">
    <citation type="submission" date="2020-08" db="EMBL/GenBank/DDBJ databases">
        <title>Sequencing the genomes of 1000 actinobacteria strains.</title>
        <authorList>
            <person name="Klenk H.-P."/>
        </authorList>
    </citation>
    <scope>NUCLEOTIDE SEQUENCE [LARGE SCALE GENOMIC DNA]</scope>
    <source>
        <strain evidence="1 2">DSM 45823</strain>
    </source>
</reference>
<name>A0A7W3MU03_9ACTN</name>
<dbReference type="InterPro" id="IPR052736">
    <property type="entry name" value="Stf3_sulfotransferase"/>
</dbReference>
<organism evidence="1 2">
    <name type="scientific">Thermomonospora cellulosilytica</name>
    <dbReference type="NCBI Taxonomy" id="1411118"/>
    <lineage>
        <taxon>Bacteria</taxon>
        <taxon>Bacillati</taxon>
        <taxon>Actinomycetota</taxon>
        <taxon>Actinomycetes</taxon>
        <taxon>Streptosporangiales</taxon>
        <taxon>Thermomonosporaceae</taxon>
        <taxon>Thermomonospora</taxon>
    </lineage>
</organism>
<dbReference type="Pfam" id="PF13469">
    <property type="entry name" value="Sulfotransfer_3"/>
    <property type="match status" value="1"/>
</dbReference>
<evidence type="ECO:0000313" key="2">
    <source>
        <dbReference type="Proteomes" id="UP000539313"/>
    </source>
</evidence>
<dbReference type="PANTHER" id="PTHR36451:SF1">
    <property type="entry name" value="OMEGA-HYDROXY-BETA-DIHYDROMENAQUINONE-9 SULFOTRANSFERASE STF3"/>
    <property type="match status" value="1"/>
</dbReference>
<keyword evidence="2" id="KW-1185">Reference proteome</keyword>
<dbReference type="Gene3D" id="3.40.50.300">
    <property type="entry name" value="P-loop containing nucleotide triphosphate hydrolases"/>
    <property type="match status" value="1"/>
</dbReference>